<protein>
    <submittedName>
        <fullName evidence="2">Uncharacterized protein</fullName>
    </submittedName>
</protein>
<sequence length="129" mass="13983">MAIVSDICIDVVMLGGISTRVTHLITLSLYIKNEIRVLGSVFFSIINAICTLSTYALYFIAALKSTTSWLQAVVQILLLVLPDVVGITRNVGRLVSCLKEDKRGGPGEAITRRSMARNPQALSMNVSSV</sequence>
<reference evidence="2 3" key="1">
    <citation type="journal article" date="2020" name="ISME J.">
        <title>Uncovering the hidden diversity of litter-decomposition mechanisms in mushroom-forming fungi.</title>
        <authorList>
            <person name="Floudas D."/>
            <person name="Bentzer J."/>
            <person name="Ahren D."/>
            <person name="Johansson T."/>
            <person name="Persson P."/>
            <person name="Tunlid A."/>
        </authorList>
    </citation>
    <scope>NUCLEOTIDE SEQUENCE [LARGE SCALE GENOMIC DNA]</scope>
    <source>
        <strain evidence="2 3">CBS 101986</strain>
    </source>
</reference>
<proteinExistence type="predicted"/>
<dbReference type="EMBL" id="JAACJJ010000056">
    <property type="protein sequence ID" value="KAF5312396.1"/>
    <property type="molecule type" value="Genomic_DNA"/>
</dbReference>
<evidence type="ECO:0000256" key="1">
    <source>
        <dbReference type="SAM" id="Phobius"/>
    </source>
</evidence>
<evidence type="ECO:0000313" key="2">
    <source>
        <dbReference type="EMBL" id="KAF5312396.1"/>
    </source>
</evidence>
<comment type="caution">
    <text evidence="2">The sequence shown here is derived from an EMBL/GenBank/DDBJ whole genome shotgun (WGS) entry which is preliminary data.</text>
</comment>
<organism evidence="2 3">
    <name type="scientific">Psilocybe cf. subviscida</name>
    <dbReference type="NCBI Taxonomy" id="2480587"/>
    <lineage>
        <taxon>Eukaryota</taxon>
        <taxon>Fungi</taxon>
        <taxon>Dikarya</taxon>
        <taxon>Basidiomycota</taxon>
        <taxon>Agaricomycotina</taxon>
        <taxon>Agaricomycetes</taxon>
        <taxon>Agaricomycetidae</taxon>
        <taxon>Agaricales</taxon>
        <taxon>Agaricineae</taxon>
        <taxon>Strophariaceae</taxon>
        <taxon>Psilocybe</taxon>
    </lineage>
</organism>
<gene>
    <name evidence="2" type="ORF">D9619_002323</name>
</gene>
<keyword evidence="1" id="KW-0812">Transmembrane</keyword>
<keyword evidence="3" id="KW-1185">Reference proteome</keyword>
<feature type="transmembrane region" description="Helical" evidence="1">
    <location>
        <begin position="37"/>
        <end position="63"/>
    </location>
</feature>
<dbReference type="AlphaFoldDB" id="A0A8H5AWV7"/>
<accession>A0A8H5AWV7</accession>
<evidence type="ECO:0000313" key="3">
    <source>
        <dbReference type="Proteomes" id="UP000567179"/>
    </source>
</evidence>
<dbReference type="Proteomes" id="UP000567179">
    <property type="component" value="Unassembled WGS sequence"/>
</dbReference>
<keyword evidence="1" id="KW-1133">Transmembrane helix</keyword>
<name>A0A8H5AWV7_9AGAR</name>
<keyword evidence="1" id="KW-0472">Membrane</keyword>
<feature type="transmembrane region" description="Helical" evidence="1">
    <location>
        <begin position="69"/>
        <end position="88"/>
    </location>
</feature>